<evidence type="ECO:0000313" key="9">
    <source>
        <dbReference type="EMBL" id="QNR87152.1"/>
    </source>
</evidence>
<evidence type="ECO:0000256" key="6">
    <source>
        <dbReference type="ARBA" id="ARBA00025737"/>
    </source>
</evidence>
<organism evidence="9 10">
    <name type="scientific">Pedobacter riviphilus</name>
    <dbReference type="NCBI Taxonomy" id="2766984"/>
    <lineage>
        <taxon>Bacteria</taxon>
        <taxon>Pseudomonadati</taxon>
        <taxon>Bacteroidota</taxon>
        <taxon>Sphingobacteriia</taxon>
        <taxon>Sphingobacteriales</taxon>
        <taxon>Sphingobacteriaceae</taxon>
        <taxon>Pedobacter</taxon>
    </lineage>
</organism>
<keyword evidence="2 9" id="KW-0575">Peroxidase</keyword>
<dbReference type="Pfam" id="PF04261">
    <property type="entry name" value="Dyp_perox_N"/>
    <property type="match status" value="1"/>
</dbReference>
<dbReference type="EMBL" id="CP061171">
    <property type="protein sequence ID" value="QNR87152.1"/>
    <property type="molecule type" value="Genomic_DNA"/>
</dbReference>
<keyword evidence="4" id="KW-0560">Oxidoreductase</keyword>
<comment type="cofactor">
    <cofactor evidence="1">
        <name>heme b</name>
        <dbReference type="ChEBI" id="CHEBI:60344"/>
    </cofactor>
</comment>
<keyword evidence="10" id="KW-1185">Reference proteome</keyword>
<evidence type="ECO:0000259" key="7">
    <source>
        <dbReference type="Pfam" id="PF04261"/>
    </source>
</evidence>
<proteinExistence type="inferred from homology"/>
<dbReference type="InterPro" id="IPR048327">
    <property type="entry name" value="Dyp_perox_N"/>
</dbReference>
<dbReference type="SUPFAM" id="SSF54909">
    <property type="entry name" value="Dimeric alpha+beta barrel"/>
    <property type="match status" value="1"/>
</dbReference>
<dbReference type="Proteomes" id="UP000516439">
    <property type="component" value="Chromosome"/>
</dbReference>
<evidence type="ECO:0000313" key="10">
    <source>
        <dbReference type="Proteomes" id="UP000516439"/>
    </source>
</evidence>
<accession>A0ABX6TP97</accession>
<name>A0ABX6TP97_9SPHI</name>
<evidence type="ECO:0000259" key="8">
    <source>
        <dbReference type="Pfam" id="PF20628"/>
    </source>
</evidence>
<dbReference type="InterPro" id="IPR011008">
    <property type="entry name" value="Dimeric_a/b-barrel"/>
</dbReference>
<comment type="similarity">
    <text evidence="6">Belongs to the DyP-type peroxidase family.</text>
</comment>
<feature type="domain" description="Dyp-type peroxidase N-terminal" evidence="7">
    <location>
        <begin position="8"/>
        <end position="119"/>
    </location>
</feature>
<sequence length="296" mass="32954">MVWKFKDGAAIRPAFEQLCALVENINRSYAIRIVKGRTSCVLGVGYDAWKKLRLPSPLPKELVEFEPIVGERHTAVSTPGDLHLHLRAMDMGICFDMASDITAVLESVAECSLEIHGFRYWDGRSILGFVDGTENPIGDERQLFALVGDEDPVYKGGSYLFVQKYLHEMKNWTALSTEDQEKVIGRYKMSDIEMTDEVKPSNSHSALAGIEDAAGNDLKIIRDNMPFGHPAKGEVGTYFIAYANTFSTVKEMLTRMFIGSPPGNSDRILDFSTAKTGTLYFVPTITMLQNYSATSQ</sequence>
<dbReference type="PANTHER" id="PTHR30521:SF0">
    <property type="entry name" value="DYP-TYPE PEROXIDASE FAMILY PROTEIN"/>
    <property type="match status" value="1"/>
</dbReference>
<reference evidence="9 10" key="1">
    <citation type="submission" date="2020-09" db="EMBL/GenBank/DDBJ databases">
        <title>Pedobacter sp. SW-16 isolated from soil near Yeocheon.</title>
        <authorList>
            <person name="Im H.S."/>
            <person name="Joung Y."/>
            <person name="Lee S.-S."/>
        </authorList>
    </citation>
    <scope>NUCLEOTIDE SEQUENCE [LARGE SCALE GENOMIC DNA]</scope>
    <source>
        <strain evidence="9 10">SW-16</strain>
    </source>
</reference>
<keyword evidence="3" id="KW-0479">Metal-binding</keyword>
<protein>
    <submittedName>
        <fullName evidence="9">Dyp-type peroxidase</fullName>
    </submittedName>
</protein>
<dbReference type="InterPro" id="IPR006314">
    <property type="entry name" value="Dyp_peroxidase"/>
</dbReference>
<evidence type="ECO:0000256" key="3">
    <source>
        <dbReference type="ARBA" id="ARBA00022723"/>
    </source>
</evidence>
<evidence type="ECO:0000256" key="5">
    <source>
        <dbReference type="ARBA" id="ARBA00023004"/>
    </source>
</evidence>
<feature type="domain" description="Dyp-type peroxidase C-terminal" evidence="8">
    <location>
        <begin position="123"/>
        <end position="285"/>
    </location>
</feature>
<evidence type="ECO:0000256" key="4">
    <source>
        <dbReference type="ARBA" id="ARBA00023002"/>
    </source>
</evidence>
<evidence type="ECO:0000256" key="2">
    <source>
        <dbReference type="ARBA" id="ARBA00022559"/>
    </source>
</evidence>
<gene>
    <name evidence="9" type="ORF">H9N25_11685</name>
</gene>
<dbReference type="GO" id="GO:0004601">
    <property type="term" value="F:peroxidase activity"/>
    <property type="evidence" value="ECO:0007669"/>
    <property type="project" value="UniProtKB-KW"/>
</dbReference>
<dbReference type="NCBIfam" id="TIGR01413">
    <property type="entry name" value="Dyp_perox_fam"/>
    <property type="match status" value="1"/>
</dbReference>
<evidence type="ECO:0000256" key="1">
    <source>
        <dbReference type="ARBA" id="ARBA00001970"/>
    </source>
</evidence>
<dbReference type="Pfam" id="PF20628">
    <property type="entry name" value="Dyp_perox_C"/>
    <property type="match status" value="1"/>
</dbReference>
<dbReference type="PANTHER" id="PTHR30521">
    <property type="entry name" value="DEFERROCHELATASE/PEROXIDASE"/>
    <property type="match status" value="1"/>
</dbReference>
<dbReference type="PROSITE" id="PS51404">
    <property type="entry name" value="DYP_PEROXIDASE"/>
    <property type="match status" value="1"/>
</dbReference>
<keyword evidence="5" id="KW-0408">Iron</keyword>
<dbReference type="InterPro" id="IPR048328">
    <property type="entry name" value="Dyp_perox_C"/>
</dbReference>